<dbReference type="PANTHER" id="PTHR43686:SF1">
    <property type="entry name" value="AMINOTRAN_5 DOMAIN-CONTAINING PROTEIN"/>
    <property type="match status" value="1"/>
</dbReference>
<evidence type="ECO:0000256" key="1">
    <source>
        <dbReference type="ARBA" id="ARBA00022898"/>
    </source>
</evidence>
<dbReference type="EMBL" id="JBGMEL010000005">
    <property type="protein sequence ID" value="MFA0790207.1"/>
    <property type="molecule type" value="Genomic_DNA"/>
</dbReference>
<dbReference type="InterPro" id="IPR015424">
    <property type="entry name" value="PyrdxlP-dep_Trfase"/>
</dbReference>
<proteinExistence type="predicted"/>
<dbReference type="PANTHER" id="PTHR43686">
    <property type="entry name" value="SULFURTRANSFERASE-RELATED"/>
    <property type="match status" value="1"/>
</dbReference>
<dbReference type="Pfam" id="PF00266">
    <property type="entry name" value="Aminotran_5"/>
    <property type="match status" value="1"/>
</dbReference>
<dbReference type="RefSeq" id="WP_299579910.1">
    <property type="nucleotide sequence ID" value="NZ_JBGMEL010000005.1"/>
</dbReference>
<dbReference type="InterPro" id="IPR000192">
    <property type="entry name" value="Aminotrans_V_dom"/>
</dbReference>
<dbReference type="Gene3D" id="3.90.1150.10">
    <property type="entry name" value="Aspartate Aminotransferase, domain 1"/>
    <property type="match status" value="1"/>
</dbReference>
<name>A0ABV4NLE3_9GAMM</name>
<dbReference type="SUPFAM" id="SSF53383">
    <property type="entry name" value="PLP-dependent transferases"/>
    <property type="match status" value="1"/>
</dbReference>
<sequence length="557" mass="62213">MITLIKHIRESVIGDRLPIPTPFGSRPLIYADYTASGRSLSFIEDAIRQRVLPFYANTHSESSYTGAQTSALREEAREEIRRAVNAGPEHKVIFCGSGATAAINKLIDILNLRLPADLNERYQLLERIPQEQRPVVFIGPYEHHSNELPWRESIAELVSIPLDSDGSLDTESLENHLCTYAERPLKIGSFSAASNVTGIITDIKAVTRLLHTHGALSFWDYAAAAPYLKIDMCPAEDSQEYATMEAVFISPHKFVGGPGTPGVLIAHQKLLQNSVPATPGGGTVLYVTPEDHRYLKDPERCEEGGTPAIVESIRAGMVFKLQSMVGTDEITRREEVLVKRALRRWSQVDNLEILGSLDAPRLSIVSLRVRWQDKDLHYGFVVALLNDLFGIQARGGCSCAGPYGHTLLGLDMDYSHALEKQIIQGQKLLRPGWVRLNFNYFIDDEVFEYLLEAVALIARHGWRLLPYYAFDTTQAVWRYQNTAPEPRTSLAELDFLNLEGGRKESTQPLRALGDYLAIAKEALCCKRREAHYCDVTLPAEAEALRWFVSPGEAARAL</sequence>
<evidence type="ECO:0000259" key="2">
    <source>
        <dbReference type="Pfam" id="PF00266"/>
    </source>
</evidence>
<keyword evidence="1" id="KW-0663">Pyridoxal phosphate</keyword>
<organism evidence="3 4">
    <name type="scientific">Microbulbifer echini</name>
    <dbReference type="NCBI Taxonomy" id="1529067"/>
    <lineage>
        <taxon>Bacteria</taxon>
        <taxon>Pseudomonadati</taxon>
        <taxon>Pseudomonadota</taxon>
        <taxon>Gammaproteobacteria</taxon>
        <taxon>Cellvibrionales</taxon>
        <taxon>Microbulbiferaceae</taxon>
        <taxon>Microbulbifer</taxon>
    </lineage>
</organism>
<accession>A0ABV4NLE3</accession>
<keyword evidence="4" id="KW-1185">Reference proteome</keyword>
<dbReference type="InterPro" id="IPR015421">
    <property type="entry name" value="PyrdxlP-dep_Trfase_major"/>
</dbReference>
<feature type="domain" description="Aminotransferase class V" evidence="2">
    <location>
        <begin position="29"/>
        <end position="405"/>
    </location>
</feature>
<evidence type="ECO:0000313" key="3">
    <source>
        <dbReference type="EMBL" id="MFA0790207.1"/>
    </source>
</evidence>
<dbReference type="InterPro" id="IPR015422">
    <property type="entry name" value="PyrdxlP-dep_Trfase_small"/>
</dbReference>
<evidence type="ECO:0000313" key="4">
    <source>
        <dbReference type="Proteomes" id="UP001569414"/>
    </source>
</evidence>
<gene>
    <name evidence="3" type="ORF">ACCI51_06585</name>
</gene>
<keyword evidence="3" id="KW-0032">Aminotransferase</keyword>
<protein>
    <submittedName>
        <fullName evidence="3">Aminotransferase class V-fold PLP-dependent enzyme</fullName>
    </submittedName>
</protein>
<dbReference type="GO" id="GO:0008483">
    <property type="term" value="F:transaminase activity"/>
    <property type="evidence" value="ECO:0007669"/>
    <property type="project" value="UniProtKB-KW"/>
</dbReference>
<keyword evidence="3" id="KW-0808">Transferase</keyword>
<reference evidence="3 4" key="1">
    <citation type="submission" date="2024-08" db="EMBL/GenBank/DDBJ databases">
        <authorList>
            <person name="Ishaq N."/>
        </authorList>
    </citation>
    <scope>NUCLEOTIDE SEQUENCE [LARGE SCALE GENOMIC DNA]</scope>
    <source>
        <strain evidence="3 4">JCM 30400</strain>
    </source>
</reference>
<comment type="caution">
    <text evidence="3">The sequence shown here is derived from an EMBL/GenBank/DDBJ whole genome shotgun (WGS) entry which is preliminary data.</text>
</comment>
<dbReference type="Proteomes" id="UP001569414">
    <property type="component" value="Unassembled WGS sequence"/>
</dbReference>
<dbReference type="Gene3D" id="3.40.640.10">
    <property type="entry name" value="Type I PLP-dependent aspartate aminotransferase-like (Major domain)"/>
    <property type="match status" value="1"/>
</dbReference>